<gene>
    <name evidence="1" type="ORF">IscW_ISCW007384</name>
</gene>
<dbReference type="InterPro" id="IPR042089">
    <property type="entry name" value="Peptidase_M13_dom_2"/>
</dbReference>
<dbReference type="Gene3D" id="1.10.1380.10">
    <property type="entry name" value="Neutral endopeptidase , domain2"/>
    <property type="match status" value="1"/>
</dbReference>
<organism>
    <name type="scientific">Ixodes scapularis</name>
    <name type="common">Black-legged tick</name>
    <name type="synonym">Deer tick</name>
    <dbReference type="NCBI Taxonomy" id="6945"/>
    <lineage>
        <taxon>Eukaryota</taxon>
        <taxon>Metazoa</taxon>
        <taxon>Ecdysozoa</taxon>
        <taxon>Arthropoda</taxon>
        <taxon>Chelicerata</taxon>
        <taxon>Arachnida</taxon>
        <taxon>Acari</taxon>
        <taxon>Parasitiformes</taxon>
        <taxon>Ixodida</taxon>
        <taxon>Ixodoidea</taxon>
        <taxon>Ixodidae</taxon>
        <taxon>Ixodinae</taxon>
        <taxon>Ixodes</taxon>
    </lineage>
</organism>
<dbReference type="GO" id="GO:0008237">
    <property type="term" value="F:metallopeptidase activity"/>
    <property type="evidence" value="ECO:0007669"/>
    <property type="project" value="InterPro"/>
</dbReference>
<evidence type="ECO:0000313" key="2">
    <source>
        <dbReference type="EnsemblMetazoa" id="ISCW007384-PA"/>
    </source>
</evidence>
<protein>
    <submittedName>
        <fullName evidence="1 2">Uncharacterized protein</fullName>
    </submittedName>
</protein>
<name>B7PRV3_IXOSC</name>
<evidence type="ECO:0000313" key="1">
    <source>
        <dbReference type="EMBL" id="EEC09325.1"/>
    </source>
</evidence>
<dbReference type="InterPro" id="IPR024079">
    <property type="entry name" value="MetalloPept_cat_dom_sf"/>
</dbReference>
<accession>B7PRV3</accession>
<keyword evidence="3" id="KW-1185">Reference proteome</keyword>
<dbReference type="AlphaFoldDB" id="B7PRV3"/>
<proteinExistence type="predicted"/>
<dbReference type="PaxDb" id="6945-B7PRV3"/>
<evidence type="ECO:0000313" key="3">
    <source>
        <dbReference type="Proteomes" id="UP000001555"/>
    </source>
</evidence>
<dbReference type="EnsemblMetazoa" id="ISCW007384-RA">
    <property type="protein sequence ID" value="ISCW007384-PA"/>
    <property type="gene ID" value="ISCW007384"/>
</dbReference>
<reference evidence="1 3" key="1">
    <citation type="submission" date="2008-03" db="EMBL/GenBank/DDBJ databases">
        <title>Annotation of Ixodes scapularis.</title>
        <authorList>
            <consortium name="Ixodes scapularis Genome Project Consortium"/>
            <person name="Caler E."/>
            <person name="Hannick L.I."/>
            <person name="Bidwell S."/>
            <person name="Joardar V."/>
            <person name="Thiagarajan M."/>
            <person name="Amedeo P."/>
            <person name="Galinsky K.J."/>
            <person name="Schobel S."/>
            <person name="Inman J."/>
            <person name="Hostetler J."/>
            <person name="Miller J."/>
            <person name="Hammond M."/>
            <person name="Megy K."/>
            <person name="Lawson D."/>
            <person name="Kodira C."/>
            <person name="Sutton G."/>
            <person name="Meyer J."/>
            <person name="Hill C.A."/>
            <person name="Birren B."/>
            <person name="Nene V."/>
            <person name="Collins F."/>
            <person name="Alarcon-Chaidez F."/>
            <person name="Wikel S."/>
            <person name="Strausberg R."/>
        </authorList>
    </citation>
    <scope>NUCLEOTIDE SEQUENCE [LARGE SCALE GENOMIC DNA]</scope>
    <source>
        <strain evidence="3">Wikel</strain>
        <strain evidence="1">Wikel colony</strain>
    </source>
</reference>
<dbReference type="InParanoid" id="B7PRV3"/>
<dbReference type="VEuPathDB" id="VectorBase:ISCW007384"/>
<sequence length="223" mass="24833">MMMLRKSEPDLCRDLYGSACRMILDKVKATQEAPFWSPMRSAFLDRMDSLGTFLSSALARKHPVSRLLATVYESCLVERDSHTPTTLLRELLTDVGLASWPLVRGDVAQTLQVVDASLRIYGLPSIVSIWVNEPQLLLPRAKHLRTQQFPGASRTYQSYVREFVGPFTLNTTMSADALAESLVSFEAFIAHQLPDHTPNYDANPTAGWQNLTVSTLADDTVSS</sequence>
<dbReference type="EMBL" id="DS775236">
    <property type="protein sequence ID" value="EEC09325.1"/>
    <property type="molecule type" value="Genomic_DNA"/>
</dbReference>
<dbReference type="Proteomes" id="UP000001555">
    <property type="component" value="Unassembled WGS sequence"/>
</dbReference>
<dbReference type="EMBL" id="ABJB010406112">
    <property type="status" value="NOT_ANNOTATED_CDS"/>
    <property type="molecule type" value="Genomic_DNA"/>
</dbReference>
<dbReference type="VEuPathDB" id="VectorBase:ISCI007384"/>
<reference evidence="2" key="2">
    <citation type="submission" date="2020-05" db="UniProtKB">
        <authorList>
            <consortium name="EnsemblMetazoa"/>
        </authorList>
    </citation>
    <scope>IDENTIFICATION</scope>
    <source>
        <strain evidence="2">wikel</strain>
    </source>
</reference>
<dbReference type="SUPFAM" id="SSF55486">
    <property type="entry name" value="Metalloproteases ('zincins'), catalytic domain"/>
    <property type="match status" value="1"/>
</dbReference>
<dbReference type="HOGENOM" id="CLU_1241336_0_0_1"/>
<dbReference type="Gene3D" id="3.40.390.10">
    <property type="entry name" value="Collagenase (Catalytic Domain)"/>
    <property type="match status" value="1"/>
</dbReference>